<gene>
    <name evidence="3" type="ORF">LDH80_21895</name>
</gene>
<evidence type="ECO:0000313" key="4">
    <source>
        <dbReference type="Proteomes" id="UP001164506"/>
    </source>
</evidence>
<accession>A0ABY6R0T0</accession>
<feature type="region of interest" description="Disordered" evidence="1">
    <location>
        <begin position="1"/>
        <end position="41"/>
    </location>
</feature>
<dbReference type="RefSeq" id="WP_229885335.1">
    <property type="nucleotide sequence ID" value="NZ_BMUH01000008.1"/>
</dbReference>
<keyword evidence="2" id="KW-0812">Transmembrane</keyword>
<evidence type="ECO:0000256" key="2">
    <source>
        <dbReference type="SAM" id="Phobius"/>
    </source>
</evidence>
<sequence>MTKQGDMTKNGDMTKKSEARPDEVRQDTAGRDEAGGMGGRARLGGWLRARRAAARRDEGMTTSEYAVGTIAAAAFAAVLYKIVTSGAVSGALESVIGKALDAPF</sequence>
<proteinExistence type="predicted"/>
<keyword evidence="2" id="KW-1133">Transmembrane helix</keyword>
<name>A0ABY6R0T0_9ACTN</name>
<dbReference type="GeneID" id="95602147"/>
<protein>
    <submittedName>
        <fullName evidence="3">DUF4244 domain-containing protein</fullName>
    </submittedName>
</protein>
<reference evidence="3" key="1">
    <citation type="submission" date="2021-09" db="EMBL/GenBank/DDBJ databases">
        <title>Complete genome sequence and metabolic characterization of Streptomyces tanashiensis DSM 731 the producer of antibacterial Kalafungin and diverse secondary metabolites.</title>
        <authorList>
            <person name="Abbasi M.N."/>
            <person name="Anwar M.N."/>
            <person name="Alam K."/>
            <person name="Shoaib M."/>
            <person name="Lin Z."/>
            <person name="Hayat M."/>
            <person name="Ali M.I."/>
            <person name="Malik H.M.T."/>
            <person name="Ahmed I."/>
            <person name="Li A."/>
            <person name="Hailong Wang H."/>
            <person name="Zhang Y."/>
        </authorList>
    </citation>
    <scope>NUCLEOTIDE SEQUENCE</scope>
    <source>
        <strain evidence="3">Kala</strain>
    </source>
</reference>
<feature type="transmembrane region" description="Helical" evidence="2">
    <location>
        <begin position="65"/>
        <end position="83"/>
    </location>
</feature>
<feature type="compositionally biased region" description="Basic and acidic residues" evidence="1">
    <location>
        <begin position="12"/>
        <end position="34"/>
    </location>
</feature>
<organism evidence="3 4">
    <name type="scientific">Streptomyces tanashiensis</name>
    <dbReference type="NCBI Taxonomy" id="67367"/>
    <lineage>
        <taxon>Bacteria</taxon>
        <taxon>Bacillati</taxon>
        <taxon>Actinomycetota</taxon>
        <taxon>Actinomycetes</taxon>
        <taxon>Kitasatosporales</taxon>
        <taxon>Streptomycetaceae</taxon>
        <taxon>Streptomyces</taxon>
    </lineage>
</organism>
<keyword evidence="2" id="KW-0472">Membrane</keyword>
<dbReference type="Proteomes" id="UP001164506">
    <property type="component" value="Chromosome"/>
</dbReference>
<evidence type="ECO:0000313" key="3">
    <source>
        <dbReference type="EMBL" id="UZX23212.1"/>
    </source>
</evidence>
<keyword evidence="4" id="KW-1185">Reference proteome</keyword>
<dbReference type="EMBL" id="CP084204">
    <property type="protein sequence ID" value="UZX23212.1"/>
    <property type="molecule type" value="Genomic_DNA"/>
</dbReference>
<dbReference type="Pfam" id="PF14029">
    <property type="entry name" value="DUF4244"/>
    <property type="match status" value="1"/>
</dbReference>
<dbReference type="InterPro" id="IPR025338">
    <property type="entry name" value="DUF4244"/>
</dbReference>
<evidence type="ECO:0000256" key="1">
    <source>
        <dbReference type="SAM" id="MobiDB-lite"/>
    </source>
</evidence>